<gene>
    <name evidence="3" type="ORF">BOKJ2_LOCUS6385</name>
</gene>
<evidence type="ECO:0000256" key="2">
    <source>
        <dbReference type="SAM" id="MobiDB-lite"/>
    </source>
</evidence>
<keyword evidence="4" id="KW-1185">Reference proteome</keyword>
<dbReference type="Proteomes" id="UP000783686">
    <property type="component" value="Unassembled WGS sequence"/>
</dbReference>
<reference evidence="3" key="1">
    <citation type="submission" date="2020-09" db="EMBL/GenBank/DDBJ databases">
        <authorList>
            <person name="Kikuchi T."/>
        </authorList>
    </citation>
    <scope>NUCLEOTIDE SEQUENCE</scope>
    <source>
        <strain evidence="3">SH1</strain>
    </source>
</reference>
<comment type="caution">
    <text evidence="3">The sequence shown here is derived from an EMBL/GenBank/DDBJ whole genome shotgun (WGS) entry which is preliminary data.</text>
</comment>
<feature type="region of interest" description="Disordered" evidence="2">
    <location>
        <begin position="196"/>
        <end position="235"/>
    </location>
</feature>
<feature type="compositionally biased region" description="Basic and acidic residues" evidence="2">
    <location>
        <begin position="335"/>
        <end position="345"/>
    </location>
</feature>
<dbReference type="Proteomes" id="UP000614601">
    <property type="component" value="Unassembled WGS sequence"/>
</dbReference>
<keyword evidence="1" id="KW-0175">Coiled coil</keyword>
<proteinExistence type="predicted"/>
<dbReference type="AlphaFoldDB" id="A0A811KKL5"/>
<feature type="compositionally biased region" description="Acidic residues" evidence="2">
    <location>
        <begin position="362"/>
        <end position="381"/>
    </location>
</feature>
<feature type="compositionally biased region" description="Polar residues" evidence="2">
    <location>
        <begin position="213"/>
        <end position="235"/>
    </location>
</feature>
<protein>
    <submittedName>
        <fullName evidence="3">Uncharacterized protein</fullName>
    </submittedName>
</protein>
<feature type="region of interest" description="Disordered" evidence="2">
    <location>
        <begin position="132"/>
        <end position="162"/>
    </location>
</feature>
<feature type="coiled-coil region" evidence="1">
    <location>
        <begin position="491"/>
        <end position="522"/>
    </location>
</feature>
<sequence length="667" mass="75308">MVRTPAIGTSTPTRSSRRLRKEEPEIGLQEAIEVIEKSPSRSKTKRKLKFDDELDVTPIATNSKVSKVALSRQLFEQEDQTDEGKQSKEDVIDDRLGSKTVNVEVDDRTLKDNLNPEYNEKASDVFKASEVADESIMDSEVNDREDEVTVESEHDGDNTNMGSDVIDYGGEVTAFSEQNYVEKQLTMETGIRDYEKTARSDQNVDEIPEASEVSVTDESNTNSGMKNDQNETPSLFTKRIIPTVMLTPDSSTVGNETYVKGAPEQNNLTYTVRGPDAGDSTGDDKGDDSSDESSTYGDSSAGERIIDLKEFLAKPINMPLGMDLDLLSEDENEDSTTRLTEKNGDDTQANASVTSVIVSFCEDSDESDDEDDDEGLEEEVSNEQICADIDTSNKENSRPRVLEFEQIEVEEHKEALEDIMVMSTEGNITEISSEDVESKNALVVDDEVKRQIEAIVKKRIAEKTFDDPKRVRKPRNKKDNVFDGVLRTPLMKLIEEEYKKKASEVNEKKQQLDSEAKQLKDKMLGVFNQVDCFSDKIRHQQDKYGAKMDEDTNMGPFEQADLKIGKENVNFSLDDLKTRFTQNMNVKDGDNVDHGEKQHVRFSRVEGLEKTVGVSGESDKTEKPKLKKSLVDKLREKRWKNKKLGRVIKQKIMKSKQRLMKKKLKDL</sequence>
<evidence type="ECO:0000313" key="3">
    <source>
        <dbReference type="EMBL" id="CAD5216022.1"/>
    </source>
</evidence>
<feature type="region of interest" description="Disordered" evidence="2">
    <location>
        <begin position="1"/>
        <end position="50"/>
    </location>
</feature>
<feature type="region of interest" description="Disordered" evidence="2">
    <location>
        <begin position="331"/>
        <end position="388"/>
    </location>
</feature>
<evidence type="ECO:0000256" key="1">
    <source>
        <dbReference type="SAM" id="Coils"/>
    </source>
</evidence>
<feature type="compositionally biased region" description="Polar residues" evidence="2">
    <location>
        <begin position="346"/>
        <end position="357"/>
    </location>
</feature>
<feature type="region of interest" description="Disordered" evidence="2">
    <location>
        <begin position="247"/>
        <end position="301"/>
    </location>
</feature>
<dbReference type="EMBL" id="CAJFCW020000003">
    <property type="protein sequence ID" value="CAG9105180.1"/>
    <property type="molecule type" value="Genomic_DNA"/>
</dbReference>
<organism evidence="3 4">
    <name type="scientific">Bursaphelenchus okinawaensis</name>
    <dbReference type="NCBI Taxonomy" id="465554"/>
    <lineage>
        <taxon>Eukaryota</taxon>
        <taxon>Metazoa</taxon>
        <taxon>Ecdysozoa</taxon>
        <taxon>Nematoda</taxon>
        <taxon>Chromadorea</taxon>
        <taxon>Rhabditida</taxon>
        <taxon>Tylenchina</taxon>
        <taxon>Tylenchomorpha</taxon>
        <taxon>Aphelenchoidea</taxon>
        <taxon>Aphelenchoididae</taxon>
        <taxon>Bursaphelenchus</taxon>
    </lineage>
</organism>
<evidence type="ECO:0000313" key="4">
    <source>
        <dbReference type="Proteomes" id="UP000614601"/>
    </source>
</evidence>
<name>A0A811KKL5_9BILA</name>
<accession>A0A811KKL5</accession>
<dbReference type="EMBL" id="CAJFDH010000003">
    <property type="protein sequence ID" value="CAD5216022.1"/>
    <property type="molecule type" value="Genomic_DNA"/>
</dbReference>